<name>A0A4Y2HVU5_ARAVE</name>
<dbReference type="EMBL" id="BGPR01104401">
    <property type="protein sequence ID" value="GBM69561.1"/>
    <property type="molecule type" value="Genomic_DNA"/>
</dbReference>
<organism evidence="1 2">
    <name type="scientific">Araneus ventricosus</name>
    <name type="common">Orbweaver spider</name>
    <name type="synonym">Epeira ventricosa</name>
    <dbReference type="NCBI Taxonomy" id="182803"/>
    <lineage>
        <taxon>Eukaryota</taxon>
        <taxon>Metazoa</taxon>
        <taxon>Ecdysozoa</taxon>
        <taxon>Arthropoda</taxon>
        <taxon>Chelicerata</taxon>
        <taxon>Arachnida</taxon>
        <taxon>Araneae</taxon>
        <taxon>Araneomorphae</taxon>
        <taxon>Entelegynae</taxon>
        <taxon>Araneoidea</taxon>
        <taxon>Araneidae</taxon>
        <taxon>Araneus</taxon>
    </lineage>
</organism>
<reference evidence="1 2" key="1">
    <citation type="journal article" date="2019" name="Sci. Rep.">
        <title>Orb-weaving spider Araneus ventricosus genome elucidates the spidroin gene catalogue.</title>
        <authorList>
            <person name="Kono N."/>
            <person name="Nakamura H."/>
            <person name="Ohtoshi R."/>
            <person name="Moran D.A.P."/>
            <person name="Shinohara A."/>
            <person name="Yoshida Y."/>
            <person name="Fujiwara M."/>
            <person name="Mori M."/>
            <person name="Tomita M."/>
            <person name="Arakawa K."/>
        </authorList>
    </citation>
    <scope>NUCLEOTIDE SEQUENCE [LARGE SCALE GENOMIC DNA]</scope>
</reference>
<proteinExistence type="predicted"/>
<dbReference type="Proteomes" id="UP000499080">
    <property type="component" value="Unassembled WGS sequence"/>
</dbReference>
<keyword evidence="2" id="KW-1185">Reference proteome</keyword>
<comment type="caution">
    <text evidence="1">The sequence shown here is derived from an EMBL/GenBank/DDBJ whole genome shotgun (WGS) entry which is preliminary data.</text>
</comment>
<dbReference type="OrthoDB" id="6275838at2759"/>
<gene>
    <name evidence="1" type="ORF">AVEN_61493_1</name>
</gene>
<protein>
    <submittedName>
        <fullName evidence="1">Uncharacterized protein</fullName>
    </submittedName>
</protein>
<dbReference type="AlphaFoldDB" id="A0A4Y2HVU5"/>
<evidence type="ECO:0000313" key="1">
    <source>
        <dbReference type="EMBL" id="GBM69561.1"/>
    </source>
</evidence>
<feature type="non-terminal residue" evidence="1">
    <location>
        <position position="1"/>
    </location>
</feature>
<dbReference type="Gene3D" id="2.60.120.200">
    <property type="match status" value="1"/>
</dbReference>
<accession>A0A4Y2HVU5</accession>
<sequence>LSGQNINLDFQILYIGAMGTERPPTSLTSPSTNKDIPNFVGHMQHFIFNGQHFFDMAGSGQMTNFKVRKSDFMHVRFVNIYFNSSSFVRTDSVSAYKYNNQCLKLHQE</sequence>
<evidence type="ECO:0000313" key="2">
    <source>
        <dbReference type="Proteomes" id="UP000499080"/>
    </source>
</evidence>